<comment type="caution">
    <text evidence="2">The sequence shown here is derived from an EMBL/GenBank/DDBJ whole genome shotgun (WGS) entry which is preliminary data.</text>
</comment>
<accession>J1ZSF6</accession>
<evidence type="ECO:0000256" key="1">
    <source>
        <dbReference type="SAM" id="MobiDB-lite"/>
    </source>
</evidence>
<dbReference type="EMBL" id="AJGV01000141">
    <property type="protein sequence ID" value="EJJ04536.1"/>
    <property type="molecule type" value="Genomic_DNA"/>
</dbReference>
<proteinExistence type="predicted"/>
<name>J1ZSF6_9ACTN</name>
<feature type="compositionally biased region" description="Basic and acidic residues" evidence="1">
    <location>
        <begin position="24"/>
        <end position="39"/>
    </location>
</feature>
<evidence type="ECO:0000313" key="2">
    <source>
        <dbReference type="EMBL" id="EJJ04536.1"/>
    </source>
</evidence>
<sequence>MPQEEDAVGAPRPVPPFQPGQAHGDAEAERDQRAGEGLRGDLGQRAVEEQQAARQHPDRMVMKIVQMGTDAEHHPLGLRAGQHRGAPQMSRQQQYEIADGDRATGDIGAQGAGRTTHHGVIKTRRFRAEHAP</sequence>
<organism evidence="2">
    <name type="scientific">Streptomyces auratus AGR0001</name>
    <dbReference type="NCBI Taxonomy" id="1160718"/>
    <lineage>
        <taxon>Bacteria</taxon>
        <taxon>Bacillati</taxon>
        <taxon>Actinomycetota</taxon>
        <taxon>Actinomycetes</taxon>
        <taxon>Kitasatosporales</taxon>
        <taxon>Streptomycetaceae</taxon>
        <taxon>Streptomyces</taxon>
    </lineage>
</organism>
<feature type="region of interest" description="Disordered" evidence="1">
    <location>
        <begin position="75"/>
        <end position="94"/>
    </location>
</feature>
<protein>
    <submittedName>
        <fullName evidence="2">Uncharacterized protein</fullName>
    </submittedName>
</protein>
<reference evidence="2" key="1">
    <citation type="journal article" date="2012" name="J. Bacteriol.">
        <title>Genome Sequence of Streptomyces auratus Strain AGR0001, a Phoslactomycin-Producing Actinomycete.</title>
        <authorList>
            <person name="Han X."/>
            <person name="Li M."/>
            <person name="Ding Z."/>
            <person name="Zhao J."/>
            <person name="Ji K."/>
            <person name="Wen M."/>
            <person name="Lu T."/>
        </authorList>
    </citation>
    <scope>NUCLEOTIDE SEQUENCE [LARGE SCALE GENOMIC DNA]</scope>
    <source>
        <strain evidence="2">AGR0001</strain>
    </source>
</reference>
<feature type="region of interest" description="Disordered" evidence="1">
    <location>
        <begin position="1"/>
        <end position="59"/>
    </location>
</feature>
<dbReference type="HOGENOM" id="CLU_1915832_0_0_11"/>
<dbReference type="AlphaFoldDB" id="J1ZSF6"/>
<gene>
    <name evidence="2" type="ORF">SU9_23685</name>
</gene>